<keyword evidence="2" id="KW-1185">Reference proteome</keyword>
<evidence type="ECO:0000313" key="1">
    <source>
        <dbReference type="EMBL" id="KAJ9608366.1"/>
    </source>
</evidence>
<dbReference type="AlphaFoldDB" id="A0AA39CH08"/>
<comment type="caution">
    <text evidence="1">The sequence shown here is derived from an EMBL/GenBank/DDBJ whole genome shotgun (WGS) entry which is preliminary data.</text>
</comment>
<evidence type="ECO:0000313" key="2">
    <source>
        <dbReference type="Proteomes" id="UP001172673"/>
    </source>
</evidence>
<dbReference type="EMBL" id="JAPDRK010000010">
    <property type="protein sequence ID" value="KAJ9608366.1"/>
    <property type="molecule type" value="Genomic_DNA"/>
</dbReference>
<dbReference type="PANTHER" id="PTHR37540:SF5">
    <property type="entry name" value="TRANSCRIPTION FACTOR DOMAIN-CONTAINING PROTEIN"/>
    <property type="match status" value="1"/>
</dbReference>
<accession>A0AA39CH08</accession>
<gene>
    <name evidence="1" type="ORF">H2200_007354</name>
</gene>
<evidence type="ECO:0008006" key="3">
    <source>
        <dbReference type="Google" id="ProtNLM"/>
    </source>
</evidence>
<dbReference type="PANTHER" id="PTHR37540">
    <property type="entry name" value="TRANSCRIPTION FACTOR (ACR-2), PUTATIVE-RELATED-RELATED"/>
    <property type="match status" value="1"/>
</dbReference>
<reference evidence="1" key="1">
    <citation type="submission" date="2022-10" db="EMBL/GenBank/DDBJ databases">
        <title>Culturing micro-colonial fungi from biological soil crusts in the Mojave desert and describing Neophaeococcomyces mojavensis, and introducing the new genera and species Taxawa tesnikishii.</title>
        <authorList>
            <person name="Kurbessoian T."/>
            <person name="Stajich J.E."/>
        </authorList>
    </citation>
    <scope>NUCLEOTIDE SEQUENCE</scope>
    <source>
        <strain evidence="1">TK_41</strain>
    </source>
</reference>
<protein>
    <recommendedName>
        <fullName evidence="3">Transcription factor domain-containing protein</fullName>
    </recommendedName>
</protein>
<organism evidence="1 2">
    <name type="scientific">Cladophialophora chaetospira</name>
    <dbReference type="NCBI Taxonomy" id="386627"/>
    <lineage>
        <taxon>Eukaryota</taxon>
        <taxon>Fungi</taxon>
        <taxon>Dikarya</taxon>
        <taxon>Ascomycota</taxon>
        <taxon>Pezizomycotina</taxon>
        <taxon>Eurotiomycetes</taxon>
        <taxon>Chaetothyriomycetidae</taxon>
        <taxon>Chaetothyriales</taxon>
        <taxon>Herpotrichiellaceae</taxon>
        <taxon>Cladophialophora</taxon>
    </lineage>
</organism>
<dbReference type="Proteomes" id="UP001172673">
    <property type="component" value="Unassembled WGS sequence"/>
</dbReference>
<sequence>MASVSANFASTGSREVPPESLRFYQSAVSQLRERLSSDSGRSSDAVVVTLSNLSGFEALSGNYDGVDMHTLGIKQVVALRGGVDQLGFEGFLKTMAIAHFFPTDGVFTYPEHPFNPDLCDVIAKFRPGLTDIALSGLLSHQLINLVAHVNTWEQDISTYLRESDLYSLHELSDSARNVTLCGEFLHKNGLSLVEQLLVLALMAFCYSTDTTRAMFYLTNAYLQIRCRLMRSLSIEVTERNEAFMTWVGTMLVATFDPAAQPCLLGIQLLRARPNSRNWQYNVQICEQYFWNDALSLRLAAKIEYLGGLERQGQG</sequence>
<proteinExistence type="predicted"/>
<name>A0AA39CH08_9EURO</name>